<dbReference type="Proteomes" id="UP001596119">
    <property type="component" value="Unassembled WGS sequence"/>
</dbReference>
<dbReference type="Gene3D" id="3.40.50.1240">
    <property type="entry name" value="Phosphoglycerate mutase-like"/>
    <property type="match status" value="1"/>
</dbReference>
<name>A0ABW1I6B2_9PSEU</name>
<accession>A0ABW1I6B2</accession>
<sequence length="190" mass="19885">MRLVLLAHAATVATRRSGFPADEPLDAAELPLPALPRYEEVRCAPSLRCRRTADAFGLPAAVDDGLTGLDHGSWAGRALDDVAAADPDGLTRWLTDPEAVPHGGESMAAFVGRVGGWLRTVPNRPRGLLAVVDPAVVRAALAHALGAPVTAVWRIDVDPLSVAVLAGEPGRWNLRELRPGPGRGANGTPP</sequence>
<reference evidence="2" key="1">
    <citation type="journal article" date="2019" name="Int. J. Syst. Evol. Microbiol.">
        <title>The Global Catalogue of Microorganisms (GCM) 10K type strain sequencing project: providing services to taxonomists for standard genome sequencing and annotation.</title>
        <authorList>
            <consortium name="The Broad Institute Genomics Platform"/>
            <consortium name="The Broad Institute Genome Sequencing Center for Infectious Disease"/>
            <person name="Wu L."/>
            <person name="Ma J."/>
        </authorList>
    </citation>
    <scope>NUCLEOTIDE SEQUENCE [LARGE SCALE GENOMIC DNA]</scope>
    <source>
        <strain evidence="2">CGMCC 4.7397</strain>
    </source>
</reference>
<dbReference type="Pfam" id="PF00300">
    <property type="entry name" value="His_Phos_1"/>
    <property type="match status" value="1"/>
</dbReference>
<proteinExistence type="predicted"/>
<evidence type="ECO:0000313" key="2">
    <source>
        <dbReference type="Proteomes" id="UP001596119"/>
    </source>
</evidence>
<keyword evidence="2" id="KW-1185">Reference proteome</keyword>
<dbReference type="SUPFAM" id="SSF53254">
    <property type="entry name" value="Phosphoglycerate mutase-like"/>
    <property type="match status" value="1"/>
</dbReference>
<dbReference type="RefSeq" id="WP_379566281.1">
    <property type="nucleotide sequence ID" value="NZ_JBHSQK010000027.1"/>
</dbReference>
<dbReference type="InterPro" id="IPR013078">
    <property type="entry name" value="His_Pase_superF_clade-1"/>
</dbReference>
<dbReference type="InterPro" id="IPR029033">
    <property type="entry name" value="His_PPase_superfam"/>
</dbReference>
<gene>
    <name evidence="1" type="ORF">ACFQH9_13040</name>
</gene>
<organism evidence="1 2">
    <name type="scientific">Pseudonocardia lutea</name>
    <dbReference type="NCBI Taxonomy" id="2172015"/>
    <lineage>
        <taxon>Bacteria</taxon>
        <taxon>Bacillati</taxon>
        <taxon>Actinomycetota</taxon>
        <taxon>Actinomycetes</taxon>
        <taxon>Pseudonocardiales</taxon>
        <taxon>Pseudonocardiaceae</taxon>
        <taxon>Pseudonocardia</taxon>
    </lineage>
</organism>
<protein>
    <submittedName>
        <fullName evidence="1">Histidine phosphatase family protein</fullName>
    </submittedName>
</protein>
<comment type="caution">
    <text evidence="1">The sequence shown here is derived from an EMBL/GenBank/DDBJ whole genome shotgun (WGS) entry which is preliminary data.</text>
</comment>
<dbReference type="EMBL" id="JBHSQK010000027">
    <property type="protein sequence ID" value="MFC5949197.1"/>
    <property type="molecule type" value="Genomic_DNA"/>
</dbReference>
<evidence type="ECO:0000313" key="1">
    <source>
        <dbReference type="EMBL" id="MFC5949197.1"/>
    </source>
</evidence>